<gene>
    <name evidence="3" type="ORF">GCM10017577_12510</name>
</gene>
<name>A0A9W6KY32_9PSEU</name>
<proteinExistence type="predicted"/>
<evidence type="ECO:0000313" key="3">
    <source>
        <dbReference type="EMBL" id="GLL10111.1"/>
    </source>
</evidence>
<dbReference type="EMBL" id="BSFQ01000003">
    <property type="protein sequence ID" value="GLL10111.1"/>
    <property type="molecule type" value="Genomic_DNA"/>
</dbReference>
<evidence type="ECO:0000256" key="1">
    <source>
        <dbReference type="ARBA" id="ARBA00022679"/>
    </source>
</evidence>
<dbReference type="Proteomes" id="UP001143463">
    <property type="component" value="Unassembled WGS sequence"/>
</dbReference>
<dbReference type="Pfam" id="PF00583">
    <property type="entry name" value="Acetyltransf_1"/>
    <property type="match status" value="1"/>
</dbReference>
<sequence length="169" mass="18420">MAEIEIREIGRPGDLGWVVGAHGELYAAEYGWDTSFEALVARIVADFTSGPRERGWVAELDGRRVGCVLCVAGPDPDTAVLRILLVHPDARGHGLGRRLVATCVDFAREQGYATLRLWTNDVLDAARRLYLDAGFRLVAEEPHHSFGADLIGQDYVLSLGPGGHTRVVT</sequence>
<keyword evidence="4" id="KW-1185">Reference proteome</keyword>
<keyword evidence="1" id="KW-0808">Transferase</keyword>
<dbReference type="RefSeq" id="WP_037043279.1">
    <property type="nucleotide sequence ID" value="NZ_BAAAUZ010000011.1"/>
</dbReference>
<reference evidence="3" key="2">
    <citation type="submission" date="2023-01" db="EMBL/GenBank/DDBJ databases">
        <authorList>
            <person name="Sun Q."/>
            <person name="Evtushenko L."/>
        </authorList>
    </citation>
    <scope>NUCLEOTIDE SEQUENCE</scope>
    <source>
        <strain evidence="3">VKM Ac-1069</strain>
    </source>
</reference>
<feature type="domain" description="N-acetyltransferase" evidence="2">
    <location>
        <begin position="4"/>
        <end position="160"/>
    </location>
</feature>
<dbReference type="InterPro" id="IPR000182">
    <property type="entry name" value="GNAT_dom"/>
</dbReference>
<evidence type="ECO:0000259" key="2">
    <source>
        <dbReference type="PROSITE" id="PS51186"/>
    </source>
</evidence>
<dbReference type="PROSITE" id="PS51186">
    <property type="entry name" value="GNAT"/>
    <property type="match status" value="1"/>
</dbReference>
<organism evidence="3 4">
    <name type="scientific">Pseudonocardia halophobica</name>
    <dbReference type="NCBI Taxonomy" id="29401"/>
    <lineage>
        <taxon>Bacteria</taxon>
        <taxon>Bacillati</taxon>
        <taxon>Actinomycetota</taxon>
        <taxon>Actinomycetes</taxon>
        <taxon>Pseudonocardiales</taxon>
        <taxon>Pseudonocardiaceae</taxon>
        <taxon>Pseudonocardia</taxon>
    </lineage>
</organism>
<dbReference type="InterPro" id="IPR016181">
    <property type="entry name" value="Acyl_CoA_acyltransferase"/>
</dbReference>
<accession>A0A9W6KY32</accession>
<dbReference type="GO" id="GO:0008080">
    <property type="term" value="F:N-acetyltransferase activity"/>
    <property type="evidence" value="ECO:0007669"/>
    <property type="project" value="InterPro"/>
</dbReference>
<comment type="caution">
    <text evidence="3">The sequence shown here is derived from an EMBL/GenBank/DDBJ whole genome shotgun (WGS) entry which is preliminary data.</text>
</comment>
<evidence type="ECO:0000313" key="4">
    <source>
        <dbReference type="Proteomes" id="UP001143463"/>
    </source>
</evidence>
<dbReference type="Gene3D" id="3.40.630.30">
    <property type="match status" value="1"/>
</dbReference>
<dbReference type="InterPro" id="IPR050769">
    <property type="entry name" value="NAT_camello-type"/>
</dbReference>
<dbReference type="AlphaFoldDB" id="A0A9W6KY32"/>
<dbReference type="SUPFAM" id="SSF55729">
    <property type="entry name" value="Acyl-CoA N-acyltransferases (Nat)"/>
    <property type="match status" value="1"/>
</dbReference>
<protein>
    <submittedName>
        <fullName evidence="3">MarR family transcriptional regulator</fullName>
    </submittedName>
</protein>
<dbReference type="PANTHER" id="PTHR13947">
    <property type="entry name" value="GNAT FAMILY N-ACETYLTRANSFERASE"/>
    <property type="match status" value="1"/>
</dbReference>
<dbReference type="CDD" id="cd04301">
    <property type="entry name" value="NAT_SF"/>
    <property type="match status" value="1"/>
</dbReference>
<dbReference type="PANTHER" id="PTHR13947:SF37">
    <property type="entry name" value="LD18367P"/>
    <property type="match status" value="1"/>
</dbReference>
<reference evidence="3" key="1">
    <citation type="journal article" date="2014" name="Int. J. Syst. Evol. Microbiol.">
        <title>Complete genome sequence of Corynebacterium casei LMG S-19264T (=DSM 44701T), isolated from a smear-ripened cheese.</title>
        <authorList>
            <consortium name="US DOE Joint Genome Institute (JGI-PGF)"/>
            <person name="Walter F."/>
            <person name="Albersmeier A."/>
            <person name="Kalinowski J."/>
            <person name="Ruckert C."/>
        </authorList>
    </citation>
    <scope>NUCLEOTIDE SEQUENCE</scope>
    <source>
        <strain evidence="3">VKM Ac-1069</strain>
    </source>
</reference>